<dbReference type="RefSeq" id="WP_017535548.1">
    <property type="nucleotide sequence ID" value="NZ_BAZE01000004.1"/>
</dbReference>
<protein>
    <submittedName>
        <fullName evidence="2">DUF3592 domain-containing protein</fullName>
    </submittedName>
</protein>
<dbReference type="Proteomes" id="UP000467124">
    <property type="component" value="Unassembled WGS sequence"/>
</dbReference>
<dbReference type="EMBL" id="WWHY01000001">
    <property type="protein sequence ID" value="MYR33889.1"/>
    <property type="molecule type" value="Genomic_DNA"/>
</dbReference>
<accession>A0A7K2IV75</accession>
<comment type="caution">
    <text evidence="2">The sequence shown here is derived from an EMBL/GenBank/DDBJ whole genome shotgun (WGS) entry which is preliminary data.</text>
</comment>
<evidence type="ECO:0000313" key="2">
    <source>
        <dbReference type="EMBL" id="MYR33889.1"/>
    </source>
</evidence>
<organism evidence="2 3">
    <name type="scientific">Nocardiopsis alba</name>
    <dbReference type="NCBI Taxonomy" id="53437"/>
    <lineage>
        <taxon>Bacteria</taxon>
        <taxon>Bacillati</taxon>
        <taxon>Actinomycetota</taxon>
        <taxon>Actinomycetes</taxon>
        <taxon>Streptosporangiales</taxon>
        <taxon>Nocardiopsidaceae</taxon>
        <taxon>Nocardiopsis</taxon>
    </lineage>
</organism>
<evidence type="ECO:0000256" key="1">
    <source>
        <dbReference type="SAM" id="Phobius"/>
    </source>
</evidence>
<evidence type="ECO:0000313" key="3">
    <source>
        <dbReference type="Proteomes" id="UP000467124"/>
    </source>
</evidence>
<feature type="transmembrane region" description="Helical" evidence="1">
    <location>
        <begin position="110"/>
        <end position="130"/>
    </location>
</feature>
<proteinExistence type="predicted"/>
<dbReference type="GeneID" id="91391237"/>
<feature type="transmembrane region" description="Helical" evidence="1">
    <location>
        <begin position="6"/>
        <end position="22"/>
    </location>
</feature>
<name>A0A7K2IV75_9ACTN</name>
<reference evidence="2 3" key="1">
    <citation type="journal article" date="2019" name="Nat. Commun.">
        <title>The antimicrobial potential of Streptomyces from insect microbiomes.</title>
        <authorList>
            <person name="Chevrette M.G."/>
            <person name="Carlson C.M."/>
            <person name="Ortega H.E."/>
            <person name="Thomas C."/>
            <person name="Ananiev G.E."/>
            <person name="Barns K.J."/>
            <person name="Book A.J."/>
            <person name="Cagnazzo J."/>
            <person name="Carlos C."/>
            <person name="Flanigan W."/>
            <person name="Grubbs K.J."/>
            <person name="Horn H.A."/>
            <person name="Hoffmann F.M."/>
            <person name="Klassen J.L."/>
            <person name="Knack J.J."/>
            <person name="Lewin G.R."/>
            <person name="McDonald B.R."/>
            <person name="Muller L."/>
            <person name="Melo W.G.P."/>
            <person name="Pinto-Tomas A.A."/>
            <person name="Schmitz A."/>
            <person name="Wendt-Pienkowski E."/>
            <person name="Wildman S."/>
            <person name="Zhao M."/>
            <person name="Zhang F."/>
            <person name="Bugni T.S."/>
            <person name="Andes D.R."/>
            <person name="Pupo M.T."/>
            <person name="Currie C.R."/>
        </authorList>
    </citation>
    <scope>NUCLEOTIDE SEQUENCE [LARGE SCALE GENOMIC DNA]</scope>
    <source>
        <strain evidence="2 3">SID5840</strain>
    </source>
</reference>
<keyword evidence="1" id="KW-1133">Transmembrane helix</keyword>
<keyword evidence="1" id="KW-0812">Transmembrane</keyword>
<keyword evidence="1" id="KW-0472">Membrane</keyword>
<dbReference type="AlphaFoldDB" id="A0A7K2IV75"/>
<gene>
    <name evidence="2" type="ORF">GTW20_16905</name>
</gene>
<sequence>MADLYPLLPLIAGAILLWIVMRDTRLELRLVRHGVRAKGRVIGYHETSVASRMIVQFQTEEGKEVHAEHENTGWTASRAGEIVTVSYDPDLPERARIVAAPWLSHWVRGLFGGLGLALVAAGLFLGYLHWSDLAAPLSEDRGTTRLLPV</sequence>